<dbReference type="Pfam" id="PF00356">
    <property type="entry name" value="LacI"/>
    <property type="match status" value="1"/>
</dbReference>
<accession>A0A369B5E3</accession>
<evidence type="ECO:0000313" key="7">
    <source>
        <dbReference type="EMBL" id="RCX16545.1"/>
    </source>
</evidence>
<dbReference type="InterPro" id="IPR000843">
    <property type="entry name" value="HTH_LacI"/>
</dbReference>
<dbReference type="CDD" id="cd01392">
    <property type="entry name" value="HTH_LacI"/>
    <property type="match status" value="1"/>
</dbReference>
<dbReference type="PROSITE" id="PS50943">
    <property type="entry name" value="HTH_CROC1"/>
    <property type="match status" value="1"/>
</dbReference>
<dbReference type="EMBL" id="QPJT01000010">
    <property type="protein sequence ID" value="RCX16545.1"/>
    <property type="molecule type" value="Genomic_DNA"/>
</dbReference>
<feature type="domain" description="HTH lacI-type" evidence="5">
    <location>
        <begin position="3"/>
        <end position="57"/>
    </location>
</feature>
<evidence type="ECO:0000259" key="6">
    <source>
        <dbReference type="PROSITE" id="PS50943"/>
    </source>
</evidence>
<name>A0A369B5E3_9FIRM</name>
<gene>
    <name evidence="7" type="ORF">DFR58_11038</name>
</gene>
<dbReference type="Proteomes" id="UP000253034">
    <property type="component" value="Unassembled WGS sequence"/>
</dbReference>
<dbReference type="GO" id="GO:0003700">
    <property type="term" value="F:DNA-binding transcription factor activity"/>
    <property type="evidence" value="ECO:0007669"/>
    <property type="project" value="TreeGrafter"/>
</dbReference>
<dbReference type="Gene3D" id="1.10.260.40">
    <property type="entry name" value="lambda repressor-like DNA-binding domains"/>
    <property type="match status" value="1"/>
</dbReference>
<keyword evidence="3" id="KW-0238">DNA-binding</keyword>
<dbReference type="InterPro" id="IPR010982">
    <property type="entry name" value="Lambda_DNA-bd_dom_sf"/>
</dbReference>
<organism evidence="7 8">
    <name type="scientific">Anaerobacterium chartisolvens</name>
    <dbReference type="NCBI Taxonomy" id="1297424"/>
    <lineage>
        <taxon>Bacteria</taxon>
        <taxon>Bacillati</taxon>
        <taxon>Bacillota</taxon>
        <taxon>Clostridia</taxon>
        <taxon>Eubacteriales</taxon>
        <taxon>Oscillospiraceae</taxon>
        <taxon>Anaerobacterium</taxon>
    </lineage>
</organism>
<evidence type="ECO:0000256" key="3">
    <source>
        <dbReference type="ARBA" id="ARBA00023125"/>
    </source>
</evidence>
<protein>
    <submittedName>
        <fullName evidence="7">LacI family transcriptional regulator</fullName>
    </submittedName>
</protein>
<dbReference type="SMART" id="SM00354">
    <property type="entry name" value="HTH_LACI"/>
    <property type="match status" value="1"/>
</dbReference>
<dbReference type="InterPro" id="IPR001761">
    <property type="entry name" value="Peripla_BP/Lac1_sug-bd_dom"/>
</dbReference>
<dbReference type="SUPFAM" id="SSF53822">
    <property type="entry name" value="Periplasmic binding protein-like I"/>
    <property type="match status" value="1"/>
</dbReference>
<dbReference type="GO" id="GO:0000976">
    <property type="term" value="F:transcription cis-regulatory region binding"/>
    <property type="evidence" value="ECO:0007669"/>
    <property type="project" value="TreeGrafter"/>
</dbReference>
<evidence type="ECO:0000256" key="4">
    <source>
        <dbReference type="ARBA" id="ARBA00023163"/>
    </source>
</evidence>
<reference evidence="7 8" key="1">
    <citation type="submission" date="2018-07" db="EMBL/GenBank/DDBJ databases">
        <title>Genomic Encyclopedia of Type Strains, Phase IV (KMG-IV): sequencing the most valuable type-strain genomes for metagenomic binning, comparative biology and taxonomic classification.</title>
        <authorList>
            <person name="Goeker M."/>
        </authorList>
    </citation>
    <scope>NUCLEOTIDE SEQUENCE [LARGE SCALE GENOMIC DNA]</scope>
    <source>
        <strain evidence="7 8">DSM 27016</strain>
    </source>
</reference>
<dbReference type="PROSITE" id="PS50932">
    <property type="entry name" value="HTH_LACI_2"/>
    <property type="match status" value="1"/>
</dbReference>
<dbReference type="Pfam" id="PF00532">
    <property type="entry name" value="Peripla_BP_1"/>
    <property type="match status" value="1"/>
</dbReference>
<evidence type="ECO:0000313" key="8">
    <source>
        <dbReference type="Proteomes" id="UP000253034"/>
    </source>
</evidence>
<dbReference type="InterPro" id="IPR001387">
    <property type="entry name" value="Cro/C1-type_HTH"/>
</dbReference>
<evidence type="ECO:0000259" key="5">
    <source>
        <dbReference type="PROSITE" id="PS50932"/>
    </source>
</evidence>
<dbReference type="RefSeq" id="WP_114297709.1">
    <property type="nucleotide sequence ID" value="NZ_QPJT01000010.1"/>
</dbReference>
<keyword evidence="4" id="KW-0804">Transcription</keyword>
<dbReference type="InterPro" id="IPR028082">
    <property type="entry name" value="Peripla_BP_I"/>
</dbReference>
<keyword evidence="8" id="KW-1185">Reference proteome</keyword>
<dbReference type="PANTHER" id="PTHR30146:SF148">
    <property type="entry name" value="HTH-TYPE TRANSCRIPTIONAL REPRESSOR PURR-RELATED"/>
    <property type="match status" value="1"/>
</dbReference>
<dbReference type="AlphaFoldDB" id="A0A369B5E3"/>
<keyword evidence="1" id="KW-0678">Repressor</keyword>
<evidence type="ECO:0000256" key="1">
    <source>
        <dbReference type="ARBA" id="ARBA00022491"/>
    </source>
</evidence>
<comment type="caution">
    <text evidence="7">The sequence shown here is derived from an EMBL/GenBank/DDBJ whole genome shotgun (WGS) entry which is preliminary data.</text>
</comment>
<sequence length="339" mass="37351">MRTNLKRVAEHLGISVSTVSRVVNGKDRVSPETRAAVLAALESLNYQPNEIARSLKAQTSKAIGIIVPDITNTFFASVIKGVESTTRKNNYSAVICNSDGDAKREEEYLKLLLKKQITALVIATVSEDVSIFKTYKDFGIPVVFIDNLPKMKTKFDFVTIDNVEASYRLTKHIISLGHKSIAAISGPVSESTGSERLQGFKKAMQESGLEIKPEYFRQGSFQLETGYGIAKKMFQQQESPTALFVANNMQAYGALHALRECGLRVPEDVALVCFDAVDKTGLMVPEMTTMVQPAEKIGELAGEIISRKLSKTDLQIYENIILEAELKIGDSCGCKTNQR</sequence>
<dbReference type="PANTHER" id="PTHR30146">
    <property type="entry name" value="LACI-RELATED TRANSCRIPTIONAL REPRESSOR"/>
    <property type="match status" value="1"/>
</dbReference>
<dbReference type="Gene3D" id="3.40.50.2300">
    <property type="match status" value="2"/>
</dbReference>
<evidence type="ECO:0000256" key="2">
    <source>
        <dbReference type="ARBA" id="ARBA00023015"/>
    </source>
</evidence>
<dbReference type="CDD" id="cd06267">
    <property type="entry name" value="PBP1_LacI_sugar_binding-like"/>
    <property type="match status" value="1"/>
</dbReference>
<dbReference type="SUPFAM" id="SSF47413">
    <property type="entry name" value="lambda repressor-like DNA-binding domains"/>
    <property type="match status" value="1"/>
</dbReference>
<dbReference type="OrthoDB" id="9784962at2"/>
<proteinExistence type="predicted"/>
<feature type="domain" description="HTH cro/C1-type" evidence="6">
    <location>
        <begin position="8"/>
        <end position="47"/>
    </location>
</feature>
<keyword evidence="2" id="KW-0805">Transcription regulation</keyword>